<feature type="coiled-coil region" evidence="10">
    <location>
        <begin position="222"/>
        <end position="256"/>
    </location>
</feature>
<keyword evidence="15" id="KW-1185">Reference proteome</keyword>
<evidence type="ECO:0000256" key="9">
    <source>
        <dbReference type="PROSITE-ProRule" id="PRU00576"/>
    </source>
</evidence>
<dbReference type="SUPFAM" id="SSF47576">
    <property type="entry name" value="Calponin-homology domain, CH-domain"/>
    <property type="match status" value="1"/>
</dbReference>
<gene>
    <name evidence="14" type="ORF">KQ657_002171</name>
</gene>
<dbReference type="Pfam" id="PF03271">
    <property type="entry name" value="EB1"/>
    <property type="match status" value="1"/>
</dbReference>
<dbReference type="RefSeq" id="XP_043051331.1">
    <property type="nucleotide sequence ID" value="XM_043192943.1"/>
</dbReference>
<keyword evidence="5 9" id="KW-0493">Microtubule</keyword>
<evidence type="ECO:0000256" key="10">
    <source>
        <dbReference type="SAM" id="Coils"/>
    </source>
</evidence>
<protein>
    <submittedName>
        <fullName evidence="14">Uncharacterized protein</fullName>
    </submittedName>
</protein>
<dbReference type="OrthoDB" id="2119228at2759"/>
<dbReference type="PROSITE" id="PS51230">
    <property type="entry name" value="EB1_C"/>
    <property type="match status" value="1"/>
</dbReference>
<keyword evidence="3" id="KW-0963">Cytoplasm</keyword>
<dbReference type="GO" id="GO:0051301">
    <property type="term" value="P:cell division"/>
    <property type="evidence" value="ECO:0007669"/>
    <property type="project" value="UniProtKB-KW"/>
</dbReference>
<dbReference type="GeneID" id="66115545"/>
<dbReference type="InterPro" id="IPR004953">
    <property type="entry name" value="EB1_C"/>
</dbReference>
<evidence type="ECO:0000259" key="13">
    <source>
        <dbReference type="PROSITE" id="PS51230"/>
    </source>
</evidence>
<dbReference type="SUPFAM" id="SSF140612">
    <property type="entry name" value="EB1 dimerisation domain-like"/>
    <property type="match status" value="1"/>
</dbReference>
<dbReference type="GO" id="GO:0051010">
    <property type="term" value="F:microtubule plus-end binding"/>
    <property type="evidence" value="ECO:0007669"/>
    <property type="project" value="UniProtKB-ARBA"/>
</dbReference>
<evidence type="ECO:0000256" key="1">
    <source>
        <dbReference type="ARBA" id="ARBA00004245"/>
    </source>
</evidence>
<dbReference type="PANTHER" id="PTHR10623">
    <property type="entry name" value="MICROTUBULE-ASSOCIATED PROTEIN RP/EB FAMILY MEMBER"/>
    <property type="match status" value="1"/>
</dbReference>
<evidence type="ECO:0000256" key="2">
    <source>
        <dbReference type="ARBA" id="ARBA00010729"/>
    </source>
</evidence>
<keyword evidence="4" id="KW-0132">Cell division</keyword>
<organism evidence="14 15">
    <name type="scientific">Scheffersomyces spartinae</name>
    <dbReference type="NCBI Taxonomy" id="45513"/>
    <lineage>
        <taxon>Eukaryota</taxon>
        <taxon>Fungi</taxon>
        <taxon>Dikarya</taxon>
        <taxon>Ascomycota</taxon>
        <taxon>Saccharomycotina</taxon>
        <taxon>Pichiomycetes</taxon>
        <taxon>Debaryomycetaceae</taxon>
        <taxon>Scheffersomyces</taxon>
    </lineage>
</organism>
<dbReference type="GO" id="GO:0007010">
    <property type="term" value="P:cytoskeleton organization"/>
    <property type="evidence" value="ECO:0007669"/>
    <property type="project" value="UniProtKB-ARBA"/>
</dbReference>
<keyword evidence="8" id="KW-0131">Cell cycle</keyword>
<comment type="subcellular location">
    <subcellularLocation>
        <location evidence="1">Cytoplasm</location>
        <location evidence="1">Cytoskeleton</location>
    </subcellularLocation>
</comment>
<dbReference type="InterPro" id="IPR001715">
    <property type="entry name" value="CH_dom"/>
</dbReference>
<dbReference type="InterPro" id="IPR036872">
    <property type="entry name" value="CH_dom_sf"/>
</dbReference>
<dbReference type="Gene3D" id="1.20.5.1430">
    <property type="match status" value="1"/>
</dbReference>
<dbReference type="InterPro" id="IPR036133">
    <property type="entry name" value="EB1_C_sf"/>
</dbReference>
<comment type="similarity">
    <text evidence="2">Belongs to the MAPRE family.</text>
</comment>
<feature type="compositionally biased region" description="Low complexity" evidence="11">
    <location>
        <begin position="172"/>
        <end position="184"/>
    </location>
</feature>
<dbReference type="FunFam" id="1.10.418.10:FF:000028">
    <property type="entry name" value="RP/EB family microtubule-associated protein"/>
    <property type="match status" value="1"/>
</dbReference>
<dbReference type="GO" id="GO:0035372">
    <property type="term" value="P:protein localization to microtubule"/>
    <property type="evidence" value="ECO:0007669"/>
    <property type="project" value="UniProtKB-ARBA"/>
</dbReference>
<dbReference type="AlphaFoldDB" id="A0A9P7VD70"/>
<dbReference type="InterPro" id="IPR027328">
    <property type="entry name" value="MAPRE"/>
</dbReference>
<evidence type="ECO:0000313" key="14">
    <source>
        <dbReference type="EMBL" id="KAG7195786.1"/>
    </source>
</evidence>
<name>A0A9P7VD70_9ASCO</name>
<evidence type="ECO:0000256" key="4">
    <source>
        <dbReference type="ARBA" id="ARBA00022618"/>
    </source>
</evidence>
<comment type="caution">
    <text evidence="14">The sequence shown here is derived from an EMBL/GenBank/DDBJ whole genome shotgun (WGS) entry which is preliminary data.</text>
</comment>
<evidence type="ECO:0000259" key="12">
    <source>
        <dbReference type="PROSITE" id="PS50021"/>
    </source>
</evidence>
<feature type="compositionally biased region" description="Polar residues" evidence="11">
    <location>
        <begin position="194"/>
        <end position="211"/>
    </location>
</feature>
<evidence type="ECO:0000256" key="8">
    <source>
        <dbReference type="ARBA" id="ARBA00023306"/>
    </source>
</evidence>
<feature type="compositionally biased region" description="Low complexity" evidence="11">
    <location>
        <begin position="148"/>
        <end position="162"/>
    </location>
</feature>
<dbReference type="GO" id="GO:0030473">
    <property type="term" value="P:nuclear migration along microtubule"/>
    <property type="evidence" value="ECO:0007669"/>
    <property type="project" value="UniProtKB-ARBA"/>
</dbReference>
<dbReference type="GO" id="GO:0051233">
    <property type="term" value="C:spindle midzone"/>
    <property type="evidence" value="ECO:0007669"/>
    <property type="project" value="UniProtKB-ARBA"/>
</dbReference>
<accession>A0A9P7VD70</accession>
<dbReference type="PROSITE" id="PS50021">
    <property type="entry name" value="CH"/>
    <property type="match status" value="1"/>
</dbReference>
<dbReference type="GO" id="GO:0035371">
    <property type="term" value="C:microtubule plus-end"/>
    <property type="evidence" value="ECO:0007669"/>
    <property type="project" value="UniProtKB-ARBA"/>
</dbReference>
<sequence>MASRSELIQWLNTTLELNYTKVEQCGSGAAYCQLMDLIYGGVPVHKVKFESAHGEYDYRHNFKILQASFTRNHITKVIDVEKLIKCRLQDNLELLQWFRKHWMDNNQGVNPTYEPKTRRKALTGNSTSELTIPKTRGRINPLLHDTPSRNVSTSSVNSVRSSGKASTSGPNSRRSTLTGSRSSTNIIVNGGESNGSRRSIVPSGSNSTLRKVSTEVADDGAKQLMQRKIDTLQSQVNLLTEELKETTVSAESLETERNFYFNKLRDIEILTQNIKDGQENDKYPELTRLTVMEYNDKIQEILYYTEEGFHISETADNMEQDVDIEDEMF</sequence>
<dbReference type="Proteomes" id="UP000790833">
    <property type="component" value="Unassembled WGS sequence"/>
</dbReference>
<keyword evidence="7" id="KW-0206">Cytoskeleton</keyword>
<dbReference type="GO" id="GO:0072686">
    <property type="term" value="C:mitotic spindle"/>
    <property type="evidence" value="ECO:0007669"/>
    <property type="project" value="UniProtKB-ARBA"/>
</dbReference>
<dbReference type="Pfam" id="PF00307">
    <property type="entry name" value="CH"/>
    <property type="match status" value="1"/>
</dbReference>
<feature type="region of interest" description="Disordered" evidence="11">
    <location>
        <begin position="109"/>
        <end position="213"/>
    </location>
</feature>
<dbReference type="EMBL" id="JAHMUF010000002">
    <property type="protein sequence ID" value="KAG7195786.1"/>
    <property type="molecule type" value="Genomic_DNA"/>
</dbReference>
<dbReference type="Gene3D" id="1.10.418.10">
    <property type="entry name" value="Calponin-like domain"/>
    <property type="match status" value="1"/>
</dbReference>
<proteinExistence type="inferred from homology"/>
<evidence type="ECO:0000256" key="3">
    <source>
        <dbReference type="ARBA" id="ARBA00022490"/>
    </source>
</evidence>
<reference evidence="14" key="1">
    <citation type="submission" date="2021-03" db="EMBL/GenBank/DDBJ databases">
        <authorList>
            <person name="Palmer J.M."/>
        </authorList>
    </citation>
    <scope>NUCLEOTIDE SEQUENCE</scope>
    <source>
        <strain evidence="14">ARV_011</strain>
    </source>
</reference>
<evidence type="ECO:0000256" key="5">
    <source>
        <dbReference type="ARBA" id="ARBA00022701"/>
    </source>
</evidence>
<evidence type="ECO:0000256" key="11">
    <source>
        <dbReference type="SAM" id="MobiDB-lite"/>
    </source>
</evidence>
<evidence type="ECO:0000256" key="6">
    <source>
        <dbReference type="ARBA" id="ARBA00022776"/>
    </source>
</evidence>
<feature type="domain" description="Calponin-homology (CH)" evidence="12">
    <location>
        <begin position="1"/>
        <end position="103"/>
    </location>
</feature>
<evidence type="ECO:0000313" key="15">
    <source>
        <dbReference type="Proteomes" id="UP000790833"/>
    </source>
</evidence>
<keyword evidence="6" id="KW-0498">Mitosis</keyword>
<feature type="domain" description="EB1 C-terminal" evidence="13">
    <location>
        <begin position="228"/>
        <end position="311"/>
    </location>
</feature>
<evidence type="ECO:0000256" key="7">
    <source>
        <dbReference type="ARBA" id="ARBA00023212"/>
    </source>
</evidence>
<keyword evidence="10" id="KW-0175">Coiled coil</keyword>